<reference evidence="1" key="1">
    <citation type="journal article" date="2020" name="Nature">
        <title>Giant virus diversity and host interactions through global metagenomics.</title>
        <authorList>
            <person name="Schulz F."/>
            <person name="Roux S."/>
            <person name="Paez-Espino D."/>
            <person name="Jungbluth S."/>
            <person name="Walsh D.A."/>
            <person name="Denef V.J."/>
            <person name="McMahon K.D."/>
            <person name="Konstantinidis K.T."/>
            <person name="Eloe-Fadrosh E.A."/>
            <person name="Kyrpides N.C."/>
            <person name="Woyke T."/>
        </authorList>
    </citation>
    <scope>NUCLEOTIDE SEQUENCE</scope>
    <source>
        <strain evidence="1">GVMAG-S-ERX555961-36</strain>
    </source>
</reference>
<organism evidence="1">
    <name type="scientific">viral metagenome</name>
    <dbReference type="NCBI Taxonomy" id="1070528"/>
    <lineage>
        <taxon>unclassified sequences</taxon>
        <taxon>metagenomes</taxon>
        <taxon>organismal metagenomes</taxon>
    </lineage>
</organism>
<dbReference type="EMBL" id="MN738763">
    <property type="protein sequence ID" value="QHS83764.1"/>
    <property type="molecule type" value="Genomic_DNA"/>
</dbReference>
<accession>A0A6C0AVB0</accession>
<protein>
    <submittedName>
        <fullName evidence="1">Uncharacterized protein</fullName>
    </submittedName>
</protein>
<name>A0A6C0AVB0_9ZZZZ</name>
<dbReference type="AlphaFoldDB" id="A0A6C0AVB0"/>
<evidence type="ECO:0000313" key="1">
    <source>
        <dbReference type="EMBL" id="QHS83764.1"/>
    </source>
</evidence>
<proteinExistence type="predicted"/>
<sequence length="144" mass="16673">MYTVYNDLYHIADEAVWSDEENNLEFINKAKSLIKDGANVNKALSLCVEKLKYHAKIEKRRGDLAATLGEDWWHTVDELLRTPTDEQVSEIKAHIVNASDKHNWILKIVNLIEQEKIDDALIRVSVKKELPMQSVNKNILSYLR</sequence>